<dbReference type="Proteomes" id="UP001285908">
    <property type="component" value="Unassembled WGS sequence"/>
</dbReference>
<evidence type="ECO:0000313" key="2">
    <source>
        <dbReference type="EMBL" id="KAK3497281.1"/>
    </source>
</evidence>
<dbReference type="EMBL" id="JAULSX010000002">
    <property type="protein sequence ID" value="KAK3497281.1"/>
    <property type="molecule type" value="Genomic_DNA"/>
</dbReference>
<dbReference type="GeneID" id="87874445"/>
<reference evidence="2 3" key="1">
    <citation type="journal article" date="2023" name="Mol. Phylogenet. Evol.">
        <title>Genome-scale phylogeny and comparative genomics of the fungal order Sordariales.</title>
        <authorList>
            <person name="Hensen N."/>
            <person name="Bonometti L."/>
            <person name="Westerberg I."/>
            <person name="Brannstrom I.O."/>
            <person name="Guillou S."/>
            <person name="Cros-Aarteil S."/>
            <person name="Calhoun S."/>
            <person name="Haridas S."/>
            <person name="Kuo A."/>
            <person name="Mondo S."/>
            <person name="Pangilinan J."/>
            <person name="Riley R."/>
            <person name="LaButti K."/>
            <person name="Andreopoulos B."/>
            <person name="Lipzen A."/>
            <person name="Chen C."/>
            <person name="Yan M."/>
            <person name="Daum C."/>
            <person name="Ng V."/>
            <person name="Clum A."/>
            <person name="Steindorff A."/>
            <person name="Ohm R.A."/>
            <person name="Martin F."/>
            <person name="Silar P."/>
            <person name="Natvig D.O."/>
            <person name="Lalanne C."/>
            <person name="Gautier V."/>
            <person name="Ament-Velasquez S.L."/>
            <person name="Kruys A."/>
            <person name="Hutchinson M.I."/>
            <person name="Powell A.J."/>
            <person name="Barry K."/>
            <person name="Miller A.N."/>
            <person name="Grigoriev I.V."/>
            <person name="Debuchy R."/>
            <person name="Gladieux P."/>
            <person name="Hiltunen Thoren M."/>
            <person name="Johannesson H."/>
        </authorList>
    </citation>
    <scope>NUCLEOTIDE SEQUENCE [LARGE SCALE GENOMIC DNA]</scope>
    <source>
        <strain evidence="2 3">FGSC 10403</strain>
    </source>
</reference>
<dbReference type="AlphaFoldDB" id="A0AAJ0ICP2"/>
<comment type="caution">
    <text evidence="2">The sequence shown here is derived from an EMBL/GenBank/DDBJ whole genome shotgun (WGS) entry which is preliminary data.</text>
</comment>
<accession>A0AAJ0ICP2</accession>
<feature type="transmembrane region" description="Helical" evidence="1">
    <location>
        <begin position="18"/>
        <end position="37"/>
    </location>
</feature>
<organism evidence="2 3">
    <name type="scientific">Neurospora hispaniola</name>
    <dbReference type="NCBI Taxonomy" id="588809"/>
    <lineage>
        <taxon>Eukaryota</taxon>
        <taxon>Fungi</taxon>
        <taxon>Dikarya</taxon>
        <taxon>Ascomycota</taxon>
        <taxon>Pezizomycotina</taxon>
        <taxon>Sordariomycetes</taxon>
        <taxon>Sordariomycetidae</taxon>
        <taxon>Sordariales</taxon>
        <taxon>Sordariaceae</taxon>
        <taxon>Neurospora</taxon>
    </lineage>
</organism>
<sequence length="75" mass="8722">MLFGVFFHIIQTKRFQTFYYLLVSTSTLDNAVSYILFVSVHRFLFFFFVISNCLVLCSIIARCGTMCGMMIAVQR</sequence>
<proteinExistence type="predicted"/>
<feature type="transmembrane region" description="Helical" evidence="1">
    <location>
        <begin position="43"/>
        <end position="61"/>
    </location>
</feature>
<gene>
    <name evidence="2" type="ORF">B0T23DRAFT_373945</name>
</gene>
<keyword evidence="1" id="KW-1133">Transmembrane helix</keyword>
<dbReference type="RefSeq" id="XP_062695545.1">
    <property type="nucleotide sequence ID" value="XM_062836823.1"/>
</dbReference>
<evidence type="ECO:0000313" key="3">
    <source>
        <dbReference type="Proteomes" id="UP001285908"/>
    </source>
</evidence>
<name>A0AAJ0ICP2_9PEZI</name>
<evidence type="ECO:0000256" key="1">
    <source>
        <dbReference type="SAM" id="Phobius"/>
    </source>
</evidence>
<keyword evidence="3" id="KW-1185">Reference proteome</keyword>
<keyword evidence="1" id="KW-0812">Transmembrane</keyword>
<protein>
    <submittedName>
        <fullName evidence="2">Uncharacterized protein</fullName>
    </submittedName>
</protein>
<keyword evidence="1" id="KW-0472">Membrane</keyword>